<dbReference type="RefSeq" id="WP_344708320.1">
    <property type="nucleotide sequence ID" value="NZ_BAAAZD010000001.1"/>
</dbReference>
<organism evidence="1 2">
    <name type="scientific">Sphingomonas humi</name>
    <dbReference type="NCBI Taxonomy" id="335630"/>
    <lineage>
        <taxon>Bacteria</taxon>
        <taxon>Pseudomonadati</taxon>
        <taxon>Pseudomonadota</taxon>
        <taxon>Alphaproteobacteria</taxon>
        <taxon>Sphingomonadales</taxon>
        <taxon>Sphingomonadaceae</taxon>
        <taxon>Sphingomonas</taxon>
    </lineage>
</organism>
<gene>
    <name evidence="1" type="ORF">GCM10022211_02260</name>
</gene>
<proteinExistence type="predicted"/>
<name>A0ABP7RFG7_9SPHN</name>
<dbReference type="EMBL" id="BAAAZD010000001">
    <property type="protein sequence ID" value="GAA3996701.1"/>
    <property type="molecule type" value="Genomic_DNA"/>
</dbReference>
<evidence type="ECO:0000313" key="2">
    <source>
        <dbReference type="Proteomes" id="UP001501310"/>
    </source>
</evidence>
<evidence type="ECO:0000313" key="1">
    <source>
        <dbReference type="EMBL" id="GAA3996701.1"/>
    </source>
</evidence>
<dbReference type="Proteomes" id="UP001501310">
    <property type="component" value="Unassembled WGS sequence"/>
</dbReference>
<accession>A0ABP7RFG7</accession>
<keyword evidence="2" id="KW-1185">Reference proteome</keyword>
<sequence length="163" mass="18087">MASDFTVIQAVRQRFGAPSDATREFSVDWNAPFVGQSKQFPFTCPNVVSTEWAILQFETVGVDSGRLGRDDPLRQNPSTAILRINGVDIPGGIKAGPTYKFDNQHYPIWKSHALLVPQNTLKEQNVLHIEAVTIGFGAIDEFVLDNVFVQFKTASGLRVIDPR</sequence>
<reference evidence="2" key="1">
    <citation type="journal article" date="2019" name="Int. J. Syst. Evol. Microbiol.">
        <title>The Global Catalogue of Microorganisms (GCM) 10K type strain sequencing project: providing services to taxonomists for standard genome sequencing and annotation.</title>
        <authorList>
            <consortium name="The Broad Institute Genomics Platform"/>
            <consortium name="The Broad Institute Genome Sequencing Center for Infectious Disease"/>
            <person name="Wu L."/>
            <person name="Ma J."/>
        </authorList>
    </citation>
    <scope>NUCLEOTIDE SEQUENCE [LARGE SCALE GENOMIC DNA]</scope>
    <source>
        <strain evidence="2">JCM 16603</strain>
    </source>
</reference>
<protein>
    <submittedName>
        <fullName evidence="1">Uncharacterized protein</fullName>
    </submittedName>
</protein>
<comment type="caution">
    <text evidence="1">The sequence shown here is derived from an EMBL/GenBank/DDBJ whole genome shotgun (WGS) entry which is preliminary data.</text>
</comment>